<dbReference type="Proteomes" id="UP000202031">
    <property type="component" value="Chromosome"/>
</dbReference>
<dbReference type="PROSITE" id="PS51257">
    <property type="entry name" value="PROKAR_LIPOPROTEIN"/>
    <property type="match status" value="1"/>
</dbReference>
<dbReference type="RefSeq" id="WP_100590509.1">
    <property type="nucleotide sequence ID" value="NZ_CP015578.1"/>
</dbReference>
<protein>
    <submittedName>
        <fullName evidence="2">Putative lipid asymmetry ABC transporter MlaABCDEF component MlaB</fullName>
    </submittedName>
</protein>
<gene>
    <name evidence="2" type="ORF">CLAN_0488</name>
</gene>
<reference evidence="3" key="1">
    <citation type="journal article" date="2017" name="Genome Biol. Evol.">
        <title>Comparative Genomic Analysis Identifies a Campylobacter Clade Deficient in Selenium Metabolism.</title>
        <authorList>
            <person name="Miller W.G."/>
            <person name="Yee E."/>
            <person name="Lopes B.S."/>
            <person name="Chapman M.H."/>
            <person name="Huynh S."/>
            <person name="Bono J.L."/>
            <person name="Parker C.T."/>
            <person name="Strachan N.J.C."/>
            <person name="Forbes K.J."/>
        </authorList>
    </citation>
    <scope>NUCLEOTIDE SEQUENCE [LARGE SCALE GENOMIC DNA]</scope>
    <source>
        <strain evidence="3">NCTC 13004</strain>
    </source>
</reference>
<keyword evidence="1" id="KW-0732">Signal</keyword>
<dbReference type="GeneID" id="46920961"/>
<evidence type="ECO:0000256" key="1">
    <source>
        <dbReference type="SAM" id="SignalP"/>
    </source>
</evidence>
<organism evidence="2 3">
    <name type="scientific">Campylobacter lanienae NCTC 13004</name>
    <dbReference type="NCBI Taxonomy" id="1031753"/>
    <lineage>
        <taxon>Bacteria</taxon>
        <taxon>Pseudomonadati</taxon>
        <taxon>Campylobacterota</taxon>
        <taxon>Epsilonproteobacteria</taxon>
        <taxon>Campylobacterales</taxon>
        <taxon>Campylobacteraceae</taxon>
        <taxon>Campylobacter</taxon>
    </lineage>
</organism>
<proteinExistence type="predicted"/>
<sequence length="188" mass="21331">MSFYLKIGLMSRICLGAISAFMLSGCLAKNANKLEYYEIGYDESSRNLICDRRADRFVNLAYIKAQSGYDSRDIIIKNGTNISKMKDIKYIATPKDMLKKALMLYMYNNCHVKFASDATLQMGLNIIEMSLRDDIAFIQIAVELKDSDKMALSDIITIEQSYETNPINALNMALNKALERIHSLVLEL</sequence>
<feature type="chain" id="PRO_5013005199" evidence="1">
    <location>
        <begin position="29"/>
        <end position="188"/>
    </location>
</feature>
<name>A0A1X9SLY2_9BACT</name>
<dbReference type="SUPFAM" id="SSF159594">
    <property type="entry name" value="XCC0632-like"/>
    <property type="match status" value="1"/>
</dbReference>
<feature type="signal peptide" evidence="1">
    <location>
        <begin position="1"/>
        <end position="28"/>
    </location>
</feature>
<evidence type="ECO:0000313" key="3">
    <source>
        <dbReference type="Proteomes" id="UP000202031"/>
    </source>
</evidence>
<dbReference type="AlphaFoldDB" id="A0A1X9SLY2"/>
<dbReference type="KEGG" id="clx:CLAN_0488"/>
<evidence type="ECO:0000313" key="2">
    <source>
        <dbReference type="EMBL" id="ARQ97243.1"/>
    </source>
</evidence>
<accession>A0A1X9SLY2</accession>
<dbReference type="EMBL" id="CP015578">
    <property type="protein sequence ID" value="ARQ97243.1"/>
    <property type="molecule type" value="Genomic_DNA"/>
</dbReference>